<evidence type="ECO:0000313" key="2">
    <source>
        <dbReference type="Proteomes" id="UP000286598"/>
    </source>
</evidence>
<reference evidence="1 2" key="1">
    <citation type="submission" date="2018-08" db="EMBL/GenBank/DDBJ databases">
        <title>A genome reference for cultivated species of the human gut microbiota.</title>
        <authorList>
            <person name="Zou Y."/>
            <person name="Xue W."/>
            <person name="Luo G."/>
        </authorList>
    </citation>
    <scope>NUCLEOTIDE SEQUENCE [LARGE SCALE GENOMIC DNA]</scope>
    <source>
        <strain evidence="1 2">AF42-9</strain>
    </source>
</reference>
<dbReference type="EMBL" id="QRNO01000001">
    <property type="protein sequence ID" value="RHK53348.1"/>
    <property type="molecule type" value="Genomic_DNA"/>
</dbReference>
<evidence type="ECO:0000313" key="1">
    <source>
        <dbReference type="EMBL" id="RHK53348.1"/>
    </source>
</evidence>
<gene>
    <name evidence="1" type="ORF">DW060_00570</name>
</gene>
<dbReference type="RefSeq" id="WP_118354429.1">
    <property type="nucleotide sequence ID" value="NZ_CAUBWD010000023.1"/>
</dbReference>
<dbReference type="AlphaFoldDB" id="A0A415GSL8"/>
<dbReference type="Proteomes" id="UP000286598">
    <property type="component" value="Unassembled WGS sequence"/>
</dbReference>
<proteinExistence type="predicted"/>
<dbReference type="OrthoDB" id="1068871at2"/>
<organism evidence="1 2">
    <name type="scientific">Leyella stercorea</name>
    <dbReference type="NCBI Taxonomy" id="363265"/>
    <lineage>
        <taxon>Bacteria</taxon>
        <taxon>Pseudomonadati</taxon>
        <taxon>Bacteroidota</taxon>
        <taxon>Bacteroidia</taxon>
        <taxon>Bacteroidales</taxon>
        <taxon>Prevotellaceae</taxon>
        <taxon>Leyella</taxon>
    </lineage>
</organism>
<sequence length="133" mass="15755">MNHVDNYGKFYKLLKLLPGADKETLVRQFTNERTEHLRQMTDKEYELMCKEMERVAGYDERRAALLKAKRKARSGVLHQMQLWGVNTADWKAVDRFCEDKRIAGKAFRFLDSVELSDLNTKLRAMNRKKKENE</sequence>
<accession>A0A415GSL8</accession>
<name>A0A415GSL8_9BACT</name>
<protein>
    <submittedName>
        <fullName evidence="1">Uncharacterized protein</fullName>
    </submittedName>
</protein>
<comment type="caution">
    <text evidence="1">The sequence shown here is derived from an EMBL/GenBank/DDBJ whole genome shotgun (WGS) entry which is preliminary data.</text>
</comment>
<keyword evidence="2" id="KW-1185">Reference proteome</keyword>